<evidence type="ECO:0000256" key="12">
    <source>
        <dbReference type="ARBA" id="ARBA00030350"/>
    </source>
</evidence>
<evidence type="ECO:0000256" key="2">
    <source>
        <dbReference type="ARBA" id="ARBA00004881"/>
    </source>
</evidence>
<keyword evidence="5" id="KW-0808">Transferase</keyword>
<comment type="caution">
    <text evidence="14">The sequence shown here is derived from an EMBL/GenBank/DDBJ whole genome shotgun (WGS) entry which is preliminary data.</text>
</comment>
<dbReference type="GO" id="GO:0005737">
    <property type="term" value="C:cytoplasm"/>
    <property type="evidence" value="ECO:0007669"/>
    <property type="project" value="TreeGrafter"/>
</dbReference>
<evidence type="ECO:0000313" key="14">
    <source>
        <dbReference type="EMBL" id="KAH7352123.1"/>
    </source>
</evidence>
<dbReference type="GO" id="GO:0016757">
    <property type="term" value="F:glycosyltransferase activity"/>
    <property type="evidence" value="ECO:0007669"/>
    <property type="project" value="UniProtKB-KW"/>
</dbReference>
<evidence type="ECO:0000256" key="8">
    <source>
        <dbReference type="ARBA" id="ARBA00023136"/>
    </source>
</evidence>
<dbReference type="PANTHER" id="PTHR31741">
    <property type="entry name" value="OS02G0726500 PROTEIN-RELATED"/>
    <property type="match status" value="1"/>
</dbReference>
<sequence length="722" mass="79645">MGASGDDESGASPKRLASCVLEWVVDDHLHQHTHNHGSNQKITRRSAPSAAKRVISAASEKQVTFDSHIVTSWCDLNNVGSAGTPASAADVYLTQSVGDRPYSDTSHYMEHCCFIHGGGGSAGKGDIVAPGSPRKPALLQISVRTSSTLPCSVQSGSGKGIVGLKLLRHVLCSILGLLSVLALSLTLLHHHRSAISQVDQGLPGAMMLFRPDIVFPREQEQIVPLTDEEFVSTLHGQEIEQATQSTDTNAHGQGMKQVTESTDMAINHLSVTTFITNATLVSNTTTTPKQTPMDLWITPMGDVEYGACLLNSTKSPKKLSLNTNGYLVVKANGGLNQMRNGICDMVAIAKIMNAALVVPQLDHSSFWADPSEFQDIFDVDHFIKTLEHDVPVVKRLPSRLARQQALWKAPVSWSKGSYYRRKLLPMLKKRRVLHFSHTDSRLVNNGLPSDVQNLRCRACYSALKFTEPIQQLGSELVARMKSKGDNKFVALHLRYEKDMLAFTGCSHGLTSDEAKDLEKMRYSVKRWKEKEIDGEERRLEGGCPLTPHESALLLKGLGFPTTTPIYIVAGPIYGNGSLSALLEHFPNVFTHSTLATQSELEPFHRFQNRLAALDYIVAVQSDVFVYTFDGNMAKAVQGHRRFDGHRKTVSPDRKNLVRLVDAVDNNQITWSAFQEEVQQLQKDRLGSPRTRLKGDSHKSEENFYANPLPDCICPIVPSHSSM</sequence>
<accession>A0A8T2SMP6</accession>
<evidence type="ECO:0000256" key="6">
    <source>
        <dbReference type="ARBA" id="ARBA00022692"/>
    </source>
</evidence>
<evidence type="ECO:0000256" key="13">
    <source>
        <dbReference type="SAM" id="MobiDB-lite"/>
    </source>
</evidence>
<evidence type="ECO:0000256" key="7">
    <source>
        <dbReference type="ARBA" id="ARBA00022989"/>
    </source>
</evidence>
<dbReference type="FunFam" id="3.40.50.11350:FF:000011">
    <property type="entry name" value="O-fucosyltransferase 28"/>
    <property type="match status" value="1"/>
</dbReference>
<keyword evidence="6" id="KW-0812">Transmembrane</keyword>
<evidence type="ECO:0000256" key="4">
    <source>
        <dbReference type="ARBA" id="ARBA00022676"/>
    </source>
</evidence>
<keyword evidence="11" id="KW-0119">Carbohydrate metabolism</keyword>
<dbReference type="EMBL" id="CM035424">
    <property type="protein sequence ID" value="KAH7352123.1"/>
    <property type="molecule type" value="Genomic_DNA"/>
</dbReference>
<dbReference type="Pfam" id="PF10250">
    <property type="entry name" value="O-FucT"/>
    <property type="match status" value="1"/>
</dbReference>
<keyword evidence="15" id="KW-1185">Reference proteome</keyword>
<evidence type="ECO:0000256" key="9">
    <source>
        <dbReference type="ARBA" id="ARBA00023180"/>
    </source>
</evidence>
<comment type="similarity">
    <text evidence="3">Belongs to the glycosyltransferase GT106 family.</text>
</comment>
<feature type="region of interest" description="Disordered" evidence="13">
    <location>
        <begin position="30"/>
        <end position="51"/>
    </location>
</feature>
<evidence type="ECO:0000256" key="1">
    <source>
        <dbReference type="ARBA" id="ARBA00004606"/>
    </source>
</evidence>
<keyword evidence="10" id="KW-0294">Fucose metabolism</keyword>
<comment type="subcellular location">
    <subcellularLocation>
        <location evidence="1">Membrane</location>
        <topology evidence="1">Single-pass type II membrane protein</topology>
    </subcellularLocation>
</comment>
<dbReference type="GO" id="GO:0016020">
    <property type="term" value="C:membrane"/>
    <property type="evidence" value="ECO:0007669"/>
    <property type="project" value="UniProtKB-SubCell"/>
</dbReference>
<evidence type="ECO:0000256" key="11">
    <source>
        <dbReference type="ARBA" id="ARBA00023277"/>
    </source>
</evidence>
<dbReference type="GO" id="GO:0006004">
    <property type="term" value="P:fucose metabolic process"/>
    <property type="evidence" value="ECO:0007669"/>
    <property type="project" value="UniProtKB-KW"/>
</dbReference>
<keyword evidence="9" id="KW-0325">Glycoprotein</keyword>
<name>A0A8T2SMP6_CERRI</name>
<keyword evidence="7" id="KW-1133">Transmembrane helix</keyword>
<gene>
    <name evidence="14" type="ORF">KP509_19G030800</name>
</gene>
<protein>
    <recommendedName>
        <fullName evidence="12">O-fucosyltransferase family protein</fullName>
    </recommendedName>
</protein>
<evidence type="ECO:0000313" key="15">
    <source>
        <dbReference type="Proteomes" id="UP000825935"/>
    </source>
</evidence>
<dbReference type="InterPro" id="IPR019378">
    <property type="entry name" value="GDP-Fuc_O-FucTrfase"/>
</dbReference>
<comment type="pathway">
    <text evidence="2">Glycan metabolism.</text>
</comment>
<dbReference type="InterPro" id="IPR024709">
    <property type="entry name" value="FucosylTrfase_pln"/>
</dbReference>
<reference evidence="14" key="1">
    <citation type="submission" date="2021-08" db="EMBL/GenBank/DDBJ databases">
        <title>WGS assembly of Ceratopteris richardii.</title>
        <authorList>
            <person name="Marchant D.B."/>
            <person name="Chen G."/>
            <person name="Jenkins J."/>
            <person name="Shu S."/>
            <person name="Leebens-Mack J."/>
            <person name="Grimwood J."/>
            <person name="Schmutz J."/>
            <person name="Soltis P."/>
            <person name="Soltis D."/>
            <person name="Chen Z.-H."/>
        </authorList>
    </citation>
    <scope>NUCLEOTIDE SEQUENCE</scope>
    <source>
        <strain evidence="14">Whitten #5841</strain>
        <tissue evidence="14">Leaf</tissue>
    </source>
</reference>
<keyword evidence="8" id="KW-0472">Membrane</keyword>
<evidence type="ECO:0000256" key="3">
    <source>
        <dbReference type="ARBA" id="ARBA00007737"/>
    </source>
</evidence>
<dbReference type="Proteomes" id="UP000825935">
    <property type="component" value="Chromosome 19"/>
</dbReference>
<organism evidence="14 15">
    <name type="scientific">Ceratopteris richardii</name>
    <name type="common">Triangle waterfern</name>
    <dbReference type="NCBI Taxonomy" id="49495"/>
    <lineage>
        <taxon>Eukaryota</taxon>
        <taxon>Viridiplantae</taxon>
        <taxon>Streptophyta</taxon>
        <taxon>Embryophyta</taxon>
        <taxon>Tracheophyta</taxon>
        <taxon>Polypodiopsida</taxon>
        <taxon>Polypodiidae</taxon>
        <taxon>Polypodiales</taxon>
        <taxon>Pteridineae</taxon>
        <taxon>Pteridaceae</taxon>
        <taxon>Parkerioideae</taxon>
        <taxon>Ceratopteris</taxon>
    </lineage>
</organism>
<dbReference type="AlphaFoldDB" id="A0A8T2SMP6"/>
<dbReference type="PANTHER" id="PTHR31741:SF4">
    <property type="entry name" value="O-FUCOSYLTRANSFERASE 28"/>
    <property type="match status" value="1"/>
</dbReference>
<proteinExistence type="inferred from homology"/>
<keyword evidence="4" id="KW-0328">Glycosyltransferase</keyword>
<dbReference type="OrthoDB" id="2015856at2759"/>
<evidence type="ECO:0000256" key="5">
    <source>
        <dbReference type="ARBA" id="ARBA00022679"/>
    </source>
</evidence>
<evidence type="ECO:0000256" key="10">
    <source>
        <dbReference type="ARBA" id="ARBA00023253"/>
    </source>
</evidence>
<dbReference type="CDD" id="cd11299">
    <property type="entry name" value="O-FucT_plant"/>
    <property type="match status" value="1"/>
</dbReference>